<feature type="chain" id="PRO_5020482830" evidence="1">
    <location>
        <begin position="21"/>
        <end position="75"/>
    </location>
</feature>
<proteinExistence type="predicted"/>
<name>A0A4P9WE86_9FUNG</name>
<sequence length="75" mass="8091">MARILSAAVALAATVPLVSAQPSVIADRPTAVYQKFVDQVTHFVAEKGCESELATNPETGRVLPPLWLRFAFHDA</sequence>
<keyword evidence="3" id="KW-1185">Reference proteome</keyword>
<dbReference type="AlphaFoldDB" id="A0A4P9WE86"/>
<feature type="non-terminal residue" evidence="2">
    <location>
        <position position="75"/>
    </location>
</feature>
<evidence type="ECO:0000313" key="2">
    <source>
        <dbReference type="EMBL" id="RKO89290.1"/>
    </source>
</evidence>
<gene>
    <name evidence="2" type="ORF">BDK51DRAFT_38567</name>
</gene>
<evidence type="ECO:0000256" key="1">
    <source>
        <dbReference type="SAM" id="SignalP"/>
    </source>
</evidence>
<feature type="signal peptide" evidence="1">
    <location>
        <begin position="1"/>
        <end position="20"/>
    </location>
</feature>
<accession>A0A4P9WE86</accession>
<evidence type="ECO:0000313" key="3">
    <source>
        <dbReference type="Proteomes" id="UP000269721"/>
    </source>
</evidence>
<keyword evidence="1" id="KW-0732">Signal</keyword>
<protein>
    <submittedName>
        <fullName evidence="2">Uncharacterized protein</fullName>
    </submittedName>
</protein>
<dbReference type="Proteomes" id="UP000269721">
    <property type="component" value="Unassembled WGS sequence"/>
</dbReference>
<dbReference type="EMBL" id="KZ996180">
    <property type="protein sequence ID" value="RKO89290.1"/>
    <property type="molecule type" value="Genomic_DNA"/>
</dbReference>
<reference evidence="3" key="1">
    <citation type="journal article" date="2018" name="Nat. Microbiol.">
        <title>Leveraging single-cell genomics to expand the fungal tree of life.</title>
        <authorList>
            <person name="Ahrendt S.R."/>
            <person name="Quandt C.A."/>
            <person name="Ciobanu D."/>
            <person name="Clum A."/>
            <person name="Salamov A."/>
            <person name="Andreopoulos B."/>
            <person name="Cheng J.F."/>
            <person name="Woyke T."/>
            <person name="Pelin A."/>
            <person name="Henrissat B."/>
            <person name="Reynolds N.K."/>
            <person name="Benny G.L."/>
            <person name="Smith M.E."/>
            <person name="James T.Y."/>
            <person name="Grigoriev I.V."/>
        </authorList>
    </citation>
    <scope>NUCLEOTIDE SEQUENCE [LARGE SCALE GENOMIC DNA]</scope>
</reference>
<organism evidence="2 3">
    <name type="scientific">Blyttiomyces helicus</name>
    <dbReference type="NCBI Taxonomy" id="388810"/>
    <lineage>
        <taxon>Eukaryota</taxon>
        <taxon>Fungi</taxon>
        <taxon>Fungi incertae sedis</taxon>
        <taxon>Chytridiomycota</taxon>
        <taxon>Chytridiomycota incertae sedis</taxon>
        <taxon>Chytridiomycetes</taxon>
        <taxon>Chytridiomycetes incertae sedis</taxon>
        <taxon>Blyttiomyces</taxon>
    </lineage>
</organism>